<dbReference type="HAMAP" id="MF_01023">
    <property type="entry name" value="HisC_aminotrans_2"/>
    <property type="match status" value="1"/>
</dbReference>
<keyword evidence="9 12" id="KW-0663">Pyridoxal phosphate</keyword>
<evidence type="ECO:0000256" key="10">
    <source>
        <dbReference type="ARBA" id="ARBA00023102"/>
    </source>
</evidence>
<comment type="subunit">
    <text evidence="5 12">Homodimer.</text>
</comment>
<dbReference type="RefSeq" id="WP_090260477.1">
    <property type="nucleotide sequence ID" value="NZ_FOIR01000004.1"/>
</dbReference>
<evidence type="ECO:0000256" key="8">
    <source>
        <dbReference type="ARBA" id="ARBA00022679"/>
    </source>
</evidence>
<keyword evidence="6 12" id="KW-0032">Aminotransferase</keyword>
<dbReference type="UniPathway" id="UPA00031">
    <property type="reaction ID" value="UER00012"/>
</dbReference>
<comment type="similarity">
    <text evidence="4 12">Belongs to the class-II pyridoxal-phosphate-dependent aminotransferase family. Histidinol-phosphate aminotransferase subfamily.</text>
</comment>
<dbReference type="InterPro" id="IPR015424">
    <property type="entry name" value="PyrdxlP-dep_Trfase"/>
</dbReference>
<comment type="cofactor">
    <cofactor evidence="1 12">
        <name>pyridoxal 5'-phosphate</name>
        <dbReference type="ChEBI" id="CHEBI:597326"/>
    </cofactor>
</comment>
<dbReference type="OrthoDB" id="9813612at2"/>
<dbReference type="InterPro" id="IPR004839">
    <property type="entry name" value="Aminotransferase_I/II_large"/>
</dbReference>
<dbReference type="STRING" id="1267423.SAMN05216290_3616"/>
<keyword evidence="15" id="KW-1185">Reference proteome</keyword>
<keyword evidence="8 12" id="KW-0808">Transferase</keyword>
<keyword evidence="7 12" id="KW-0028">Amino-acid biosynthesis</keyword>
<reference evidence="15" key="1">
    <citation type="submission" date="2016-10" db="EMBL/GenBank/DDBJ databases">
        <authorList>
            <person name="Varghese N."/>
            <person name="Submissions S."/>
        </authorList>
    </citation>
    <scope>NUCLEOTIDE SEQUENCE [LARGE SCALE GENOMIC DNA]</scope>
    <source>
        <strain evidence="15">CGMCC 1.12402</strain>
    </source>
</reference>
<evidence type="ECO:0000256" key="4">
    <source>
        <dbReference type="ARBA" id="ARBA00007970"/>
    </source>
</evidence>
<protein>
    <recommendedName>
        <fullName evidence="12">Histidinol-phosphate aminotransferase</fullName>
        <ecNumber evidence="12">2.6.1.9</ecNumber>
    </recommendedName>
    <alternativeName>
        <fullName evidence="12">Imidazole acetol-phosphate transaminase</fullName>
    </alternativeName>
</protein>
<dbReference type="Gene3D" id="3.90.1150.10">
    <property type="entry name" value="Aspartate Aminotransferase, domain 1"/>
    <property type="match status" value="1"/>
</dbReference>
<dbReference type="PANTHER" id="PTHR42885:SF2">
    <property type="entry name" value="HISTIDINOL-PHOSPHATE AMINOTRANSFERASE"/>
    <property type="match status" value="1"/>
</dbReference>
<comment type="catalytic activity">
    <reaction evidence="11 12">
        <text>L-histidinol phosphate + 2-oxoglutarate = 3-(imidazol-4-yl)-2-oxopropyl phosphate + L-glutamate</text>
        <dbReference type="Rhea" id="RHEA:23744"/>
        <dbReference type="ChEBI" id="CHEBI:16810"/>
        <dbReference type="ChEBI" id="CHEBI:29985"/>
        <dbReference type="ChEBI" id="CHEBI:57766"/>
        <dbReference type="ChEBI" id="CHEBI:57980"/>
        <dbReference type="EC" id="2.6.1.9"/>
    </reaction>
</comment>
<feature type="modified residue" description="N6-(pyridoxal phosphate)lysine" evidence="12">
    <location>
        <position position="209"/>
    </location>
</feature>
<keyword evidence="10 12" id="KW-0368">Histidine biosynthesis</keyword>
<evidence type="ECO:0000313" key="15">
    <source>
        <dbReference type="Proteomes" id="UP000199437"/>
    </source>
</evidence>
<dbReference type="InterPro" id="IPR015421">
    <property type="entry name" value="PyrdxlP-dep_Trfase_major"/>
</dbReference>
<evidence type="ECO:0000256" key="6">
    <source>
        <dbReference type="ARBA" id="ARBA00022576"/>
    </source>
</evidence>
<accession>A0A1I0RIU2</accession>
<organism evidence="14 15">
    <name type="scientific">Roseivirga pacifica</name>
    <dbReference type="NCBI Taxonomy" id="1267423"/>
    <lineage>
        <taxon>Bacteria</taxon>
        <taxon>Pseudomonadati</taxon>
        <taxon>Bacteroidota</taxon>
        <taxon>Cytophagia</taxon>
        <taxon>Cytophagales</taxon>
        <taxon>Roseivirgaceae</taxon>
        <taxon>Roseivirga</taxon>
    </lineage>
</organism>
<dbReference type="PROSITE" id="PS00599">
    <property type="entry name" value="AA_TRANSFER_CLASS_2"/>
    <property type="match status" value="1"/>
</dbReference>
<dbReference type="EMBL" id="FOIR01000004">
    <property type="protein sequence ID" value="SEW40642.1"/>
    <property type="molecule type" value="Genomic_DNA"/>
</dbReference>
<evidence type="ECO:0000313" key="14">
    <source>
        <dbReference type="EMBL" id="SEW40642.1"/>
    </source>
</evidence>
<dbReference type="Gene3D" id="3.40.640.10">
    <property type="entry name" value="Type I PLP-dependent aspartate aminotransferase-like (Major domain)"/>
    <property type="match status" value="1"/>
</dbReference>
<dbReference type="GO" id="GO:0004400">
    <property type="term" value="F:histidinol-phosphate transaminase activity"/>
    <property type="evidence" value="ECO:0007669"/>
    <property type="project" value="UniProtKB-UniRule"/>
</dbReference>
<evidence type="ECO:0000256" key="9">
    <source>
        <dbReference type="ARBA" id="ARBA00022898"/>
    </source>
</evidence>
<evidence type="ECO:0000256" key="7">
    <source>
        <dbReference type="ARBA" id="ARBA00022605"/>
    </source>
</evidence>
<dbReference type="InterPro" id="IPR015422">
    <property type="entry name" value="PyrdxlP-dep_Trfase_small"/>
</dbReference>
<dbReference type="SUPFAM" id="SSF53383">
    <property type="entry name" value="PLP-dependent transferases"/>
    <property type="match status" value="1"/>
</dbReference>
<dbReference type="Proteomes" id="UP000199437">
    <property type="component" value="Unassembled WGS sequence"/>
</dbReference>
<evidence type="ECO:0000256" key="12">
    <source>
        <dbReference type="HAMAP-Rule" id="MF_01023"/>
    </source>
</evidence>
<evidence type="ECO:0000259" key="13">
    <source>
        <dbReference type="Pfam" id="PF00155"/>
    </source>
</evidence>
<evidence type="ECO:0000256" key="2">
    <source>
        <dbReference type="ARBA" id="ARBA00005011"/>
    </source>
</evidence>
<dbReference type="NCBIfam" id="TIGR01141">
    <property type="entry name" value="hisC"/>
    <property type="match status" value="1"/>
</dbReference>
<dbReference type="InterPro" id="IPR005861">
    <property type="entry name" value="HisP_aminotrans"/>
</dbReference>
<dbReference type="GO" id="GO:0030170">
    <property type="term" value="F:pyridoxal phosphate binding"/>
    <property type="evidence" value="ECO:0007669"/>
    <property type="project" value="InterPro"/>
</dbReference>
<dbReference type="GO" id="GO:0000105">
    <property type="term" value="P:L-histidine biosynthetic process"/>
    <property type="evidence" value="ECO:0007669"/>
    <property type="project" value="UniProtKB-UniRule"/>
</dbReference>
<evidence type="ECO:0000256" key="3">
    <source>
        <dbReference type="ARBA" id="ARBA00005189"/>
    </source>
</evidence>
<dbReference type="InterPro" id="IPR001917">
    <property type="entry name" value="Aminotrans_II_pyridoxalP_BS"/>
</dbReference>
<comment type="pathway">
    <text evidence="3">Lipid metabolism.</text>
</comment>
<feature type="domain" description="Aminotransferase class I/classII large" evidence="13">
    <location>
        <begin position="45"/>
        <end position="344"/>
    </location>
</feature>
<name>A0A1I0RIU2_9BACT</name>
<comment type="pathway">
    <text evidence="2 12">Amino-acid biosynthesis; L-histidine biosynthesis; L-histidine from 5-phospho-alpha-D-ribose 1-diphosphate: step 7/9.</text>
</comment>
<dbReference type="AlphaFoldDB" id="A0A1I0RIU2"/>
<evidence type="ECO:0000256" key="11">
    <source>
        <dbReference type="ARBA" id="ARBA00047481"/>
    </source>
</evidence>
<dbReference type="CDD" id="cd00609">
    <property type="entry name" value="AAT_like"/>
    <property type="match status" value="1"/>
</dbReference>
<dbReference type="EC" id="2.6.1.9" evidence="12"/>
<proteinExistence type="inferred from homology"/>
<evidence type="ECO:0000256" key="5">
    <source>
        <dbReference type="ARBA" id="ARBA00011738"/>
    </source>
</evidence>
<evidence type="ECO:0000256" key="1">
    <source>
        <dbReference type="ARBA" id="ARBA00001933"/>
    </source>
</evidence>
<gene>
    <name evidence="12" type="primary">hisC</name>
    <name evidence="14" type="ORF">SAMN05216290_3616</name>
</gene>
<sequence>MFDPNALLRPHLKNLVPYSSARDDYKGSEGVFLDANENPFGSITDENWNRYPDPYQKELKSAIAQIKGVPAENIFLGNGSDEPIDLLYRAFCEPSKDNVIINSPTYGMYQVSADINAVEVKEVLLTENYDLDVPAISVAVDANTKIIWVCSPNNPTGNDFTLAKIESLLSTFKGIVVVDEAYIDFAERASFAEKLAEYPNLVVLQTFSKAWGLAALRIGMAFASEAILAIMNKIKAPYNLSGLTQRTVLEALKNATDKDAMVAEILANAKELKAALQQLDVVEHIYPTDANFFLVKVKGARALYTKLIEQKIIVRDRSKVVLCSDALRITIGTKEENDKLVEALKNLRN</sequence>
<dbReference type="PANTHER" id="PTHR42885">
    <property type="entry name" value="HISTIDINOL-PHOSPHATE AMINOTRANSFERASE-RELATED"/>
    <property type="match status" value="1"/>
</dbReference>
<dbReference type="Pfam" id="PF00155">
    <property type="entry name" value="Aminotran_1_2"/>
    <property type="match status" value="1"/>
</dbReference>
<dbReference type="GeneID" id="99988286"/>